<dbReference type="NCBIfam" id="NF005162">
    <property type="entry name" value="PRK06638.1-1"/>
    <property type="match status" value="1"/>
</dbReference>
<evidence type="ECO:0000256" key="4">
    <source>
        <dbReference type="ARBA" id="ARBA00022475"/>
    </source>
</evidence>
<feature type="transmembrane region" description="Helical" evidence="13">
    <location>
        <begin position="56"/>
        <end position="76"/>
    </location>
</feature>
<evidence type="ECO:0000256" key="5">
    <source>
        <dbReference type="ARBA" id="ARBA00022692"/>
    </source>
</evidence>
<dbReference type="PANTHER" id="PTHR33269:SF17">
    <property type="entry name" value="NADH-UBIQUINONE OXIDOREDUCTASE CHAIN 6"/>
    <property type="match status" value="1"/>
</dbReference>
<dbReference type="FunFam" id="1.20.120.1200:FF:000001">
    <property type="entry name" value="NADH-quinone oxidoreductase subunit J"/>
    <property type="match status" value="1"/>
</dbReference>
<evidence type="ECO:0000256" key="3">
    <source>
        <dbReference type="ARBA" id="ARBA00019907"/>
    </source>
</evidence>
<dbReference type="EC" id="7.1.1.-" evidence="13"/>
<feature type="transmembrane region" description="Helical" evidence="13">
    <location>
        <begin position="136"/>
        <end position="158"/>
    </location>
</feature>
<comment type="subcellular location">
    <subcellularLocation>
        <location evidence="1 13">Cell membrane</location>
        <topology evidence="1 13">Multi-pass membrane protein</topology>
    </subcellularLocation>
</comment>
<evidence type="ECO:0000256" key="12">
    <source>
        <dbReference type="ARBA" id="ARBA00047712"/>
    </source>
</evidence>
<dbReference type="PANTHER" id="PTHR33269">
    <property type="entry name" value="NADH-UBIQUINONE OXIDOREDUCTASE CHAIN 6"/>
    <property type="match status" value="1"/>
</dbReference>
<dbReference type="GO" id="GO:0048038">
    <property type="term" value="F:quinone binding"/>
    <property type="evidence" value="ECO:0007669"/>
    <property type="project" value="UniProtKB-UniRule"/>
</dbReference>
<evidence type="ECO:0000256" key="7">
    <source>
        <dbReference type="ARBA" id="ARBA00022967"/>
    </source>
</evidence>
<comment type="similarity">
    <text evidence="2 13">Belongs to the complex I subunit 6 family.</text>
</comment>
<evidence type="ECO:0000256" key="14">
    <source>
        <dbReference type="SAM" id="MobiDB-lite"/>
    </source>
</evidence>
<keyword evidence="16" id="KW-1185">Reference proteome</keyword>
<keyword evidence="9 13" id="KW-0520">NAD</keyword>
<feature type="transmembrane region" description="Helical" evidence="13">
    <location>
        <begin position="6"/>
        <end position="23"/>
    </location>
</feature>
<reference evidence="15 16" key="1">
    <citation type="journal article" date="2020" name="Nature">
        <title>Bacterial chemolithoautotrophy via manganese oxidation.</title>
        <authorList>
            <person name="Yu H."/>
            <person name="Leadbetter J.R."/>
        </authorList>
    </citation>
    <scope>NUCLEOTIDE SEQUENCE [LARGE SCALE GENOMIC DNA]</scope>
    <source>
        <strain evidence="15 16">Mn-1</strain>
    </source>
</reference>
<keyword evidence="8 13" id="KW-1133">Transmembrane helix</keyword>
<proteinExistence type="inferred from homology"/>
<dbReference type="Pfam" id="PF00499">
    <property type="entry name" value="Oxidored_q3"/>
    <property type="match status" value="1"/>
</dbReference>
<comment type="subunit">
    <text evidence="11">Composed of 13 different subunits. Subunits NuoA, H, J, K, L, M, N constitute the membrane sector of the complex.</text>
</comment>
<evidence type="ECO:0000256" key="9">
    <source>
        <dbReference type="ARBA" id="ARBA00023027"/>
    </source>
</evidence>
<sequence length="196" mass="20731">MQTFFYTAGAVAVAATLLMILSLNAVHALLYLIVSFLAVAVIFYILGAPFVAALEVIVYAGAIMVLFIFVVMMLNLGRRAAAQERAWLRPAMWIGPSILAAILLGEVILLLTRAGVPAPAAEVVGPKEVGLVLFGPYLIGVELTSVLLMGALVAAYHLGWHRPKLEKANVNHSRARGAPPGGDFVRAGTDRSTGAP</sequence>
<dbReference type="EMBL" id="VTOW01000002">
    <property type="protein sequence ID" value="NKE71211.1"/>
    <property type="molecule type" value="Genomic_DNA"/>
</dbReference>
<protein>
    <recommendedName>
        <fullName evidence="3 13">NADH-quinone oxidoreductase subunit J</fullName>
        <ecNumber evidence="13">7.1.1.-</ecNumber>
    </recommendedName>
</protein>
<dbReference type="InterPro" id="IPR001457">
    <property type="entry name" value="NADH_UbQ/plastoQ_OxRdtase_su6"/>
</dbReference>
<evidence type="ECO:0000256" key="8">
    <source>
        <dbReference type="ARBA" id="ARBA00022989"/>
    </source>
</evidence>
<comment type="function">
    <text evidence="13">NDH-1 shuttles electrons from NADH, via FMN and iron-sulfur (Fe-S) centers, to quinones in the respiratory chain. Couples the redox reaction to proton translocation (for every two electrons transferred, four hydrogen ions are translocated across the cytoplasmic membrane), and thus conserves the redox energy in a proton gradient.</text>
</comment>
<keyword evidence="6 13" id="KW-0874">Quinone</keyword>
<dbReference type="InterPro" id="IPR042106">
    <property type="entry name" value="Nuo/plastoQ_OxRdtase_6_NuoJ"/>
</dbReference>
<dbReference type="AlphaFoldDB" id="A0A7X6IB85"/>
<dbReference type="GO" id="GO:0016491">
    <property type="term" value="F:oxidoreductase activity"/>
    <property type="evidence" value="ECO:0007669"/>
    <property type="project" value="UniProtKB-KW"/>
</dbReference>
<dbReference type="RefSeq" id="WP_168059641.1">
    <property type="nucleotide sequence ID" value="NZ_VTOW01000002.1"/>
</dbReference>
<feature type="transmembrane region" description="Helical" evidence="13">
    <location>
        <begin position="97"/>
        <end position="116"/>
    </location>
</feature>
<dbReference type="Proteomes" id="UP000534783">
    <property type="component" value="Unassembled WGS sequence"/>
</dbReference>
<evidence type="ECO:0000256" key="6">
    <source>
        <dbReference type="ARBA" id="ARBA00022719"/>
    </source>
</evidence>
<keyword evidence="10 13" id="KW-0472">Membrane</keyword>
<feature type="transmembrane region" description="Helical" evidence="13">
    <location>
        <begin position="30"/>
        <end position="50"/>
    </location>
</feature>
<evidence type="ECO:0000256" key="11">
    <source>
        <dbReference type="ARBA" id="ARBA00025811"/>
    </source>
</evidence>
<evidence type="ECO:0000256" key="10">
    <source>
        <dbReference type="ARBA" id="ARBA00023136"/>
    </source>
</evidence>
<feature type="region of interest" description="Disordered" evidence="14">
    <location>
        <begin position="171"/>
        <end position="196"/>
    </location>
</feature>
<evidence type="ECO:0000313" key="16">
    <source>
        <dbReference type="Proteomes" id="UP000534783"/>
    </source>
</evidence>
<keyword evidence="4 13" id="KW-1003">Cell membrane</keyword>
<dbReference type="Gene3D" id="1.20.120.1200">
    <property type="entry name" value="NADH-ubiquinone/plastoquinone oxidoreductase chain 6, subunit NuoJ"/>
    <property type="match status" value="1"/>
</dbReference>
<dbReference type="GO" id="GO:0005886">
    <property type="term" value="C:plasma membrane"/>
    <property type="evidence" value="ECO:0007669"/>
    <property type="project" value="UniProtKB-SubCell"/>
</dbReference>
<keyword evidence="15" id="KW-0560">Oxidoreductase</keyword>
<evidence type="ECO:0000256" key="1">
    <source>
        <dbReference type="ARBA" id="ARBA00004651"/>
    </source>
</evidence>
<organism evidence="15 16">
    <name type="scientific">Candidatus Manganitrophus noduliformans</name>
    <dbReference type="NCBI Taxonomy" id="2606439"/>
    <lineage>
        <taxon>Bacteria</taxon>
        <taxon>Pseudomonadati</taxon>
        <taxon>Nitrospirota</taxon>
        <taxon>Nitrospiria</taxon>
        <taxon>Candidatus Troglogloeales</taxon>
        <taxon>Candidatus Manganitrophaceae</taxon>
        <taxon>Candidatus Manganitrophus</taxon>
    </lineage>
</organism>
<comment type="catalytic activity">
    <reaction evidence="12 13">
        <text>a quinone + NADH + 5 H(+)(in) = a quinol + NAD(+) + 4 H(+)(out)</text>
        <dbReference type="Rhea" id="RHEA:57888"/>
        <dbReference type="ChEBI" id="CHEBI:15378"/>
        <dbReference type="ChEBI" id="CHEBI:24646"/>
        <dbReference type="ChEBI" id="CHEBI:57540"/>
        <dbReference type="ChEBI" id="CHEBI:57945"/>
        <dbReference type="ChEBI" id="CHEBI:132124"/>
    </reaction>
</comment>
<keyword evidence="5 13" id="KW-0812">Transmembrane</keyword>
<evidence type="ECO:0000256" key="2">
    <source>
        <dbReference type="ARBA" id="ARBA00005698"/>
    </source>
</evidence>
<evidence type="ECO:0000313" key="15">
    <source>
        <dbReference type="EMBL" id="NKE71211.1"/>
    </source>
</evidence>
<gene>
    <name evidence="15" type="primary">nuoJ</name>
    <name evidence="15" type="ORF">MNODULE_10730</name>
</gene>
<keyword evidence="7" id="KW-1278">Translocase</keyword>
<comment type="caution">
    <text evidence="15">The sequence shown here is derived from an EMBL/GenBank/DDBJ whole genome shotgun (WGS) entry which is preliminary data.</text>
</comment>
<name>A0A7X6IB85_9BACT</name>
<accession>A0A7X6IB85</accession>
<evidence type="ECO:0000256" key="13">
    <source>
        <dbReference type="RuleBase" id="RU004429"/>
    </source>
</evidence>
<dbReference type="GO" id="GO:0008137">
    <property type="term" value="F:NADH dehydrogenase (ubiquinone) activity"/>
    <property type="evidence" value="ECO:0007669"/>
    <property type="project" value="UniProtKB-UniRule"/>
</dbReference>